<sequence>MFRFFFKYSEGHFPRNFPRDNSLGKFRGTDPSEYTEGTVPRNKPRKKSVGILLSIDVYMSKHASIDELPRNYPDEVLPRGEIRIVSQSSLVSKYSEVAGSIPAPVSYSGLSGSDSKNIRVWKNHIEFSTLKSKAVWLKLWFLQQTRYSPDIETGRSVFGKSRLKTRAFSVWQVNQNGSRLRPDFRVTIGGKELKSAQGLYFDGNPRSQSQASHRIASGVTVWCLLCLAT</sequence>
<name>A0A0D3DRX3_BRAOL</name>
<accession>A0A0D3DRX3</accession>
<dbReference type="AlphaFoldDB" id="A0A0D3DRX3"/>
<protein>
    <submittedName>
        <fullName evidence="2">Uncharacterized protein</fullName>
    </submittedName>
</protein>
<dbReference type="Gramene" id="Bo8g079810.1">
    <property type="protein sequence ID" value="Bo8g079810.1"/>
    <property type="gene ID" value="Bo8g079810"/>
</dbReference>
<dbReference type="Proteomes" id="UP000032141">
    <property type="component" value="Chromosome C8"/>
</dbReference>
<dbReference type="STRING" id="109376.A0A0D3DRX3"/>
<keyword evidence="3" id="KW-1185">Reference proteome</keyword>
<dbReference type="HOGENOM" id="CLU_1211264_0_0_1"/>
<reference evidence="2" key="2">
    <citation type="submission" date="2015-03" db="UniProtKB">
        <authorList>
            <consortium name="EnsemblPlants"/>
        </authorList>
    </citation>
    <scope>IDENTIFICATION</scope>
</reference>
<evidence type="ECO:0000313" key="3">
    <source>
        <dbReference type="Proteomes" id="UP000032141"/>
    </source>
</evidence>
<feature type="region of interest" description="Disordered" evidence="1">
    <location>
        <begin position="19"/>
        <end position="41"/>
    </location>
</feature>
<proteinExistence type="predicted"/>
<evidence type="ECO:0000313" key="2">
    <source>
        <dbReference type="EnsemblPlants" id="Bo8g079810.1"/>
    </source>
</evidence>
<evidence type="ECO:0000256" key="1">
    <source>
        <dbReference type="SAM" id="MobiDB-lite"/>
    </source>
</evidence>
<organism evidence="2 3">
    <name type="scientific">Brassica oleracea var. oleracea</name>
    <dbReference type="NCBI Taxonomy" id="109376"/>
    <lineage>
        <taxon>Eukaryota</taxon>
        <taxon>Viridiplantae</taxon>
        <taxon>Streptophyta</taxon>
        <taxon>Embryophyta</taxon>
        <taxon>Tracheophyta</taxon>
        <taxon>Spermatophyta</taxon>
        <taxon>Magnoliopsida</taxon>
        <taxon>eudicotyledons</taxon>
        <taxon>Gunneridae</taxon>
        <taxon>Pentapetalae</taxon>
        <taxon>rosids</taxon>
        <taxon>malvids</taxon>
        <taxon>Brassicales</taxon>
        <taxon>Brassicaceae</taxon>
        <taxon>Brassiceae</taxon>
        <taxon>Brassica</taxon>
    </lineage>
</organism>
<dbReference type="EnsemblPlants" id="Bo8g079810.1">
    <property type="protein sequence ID" value="Bo8g079810.1"/>
    <property type="gene ID" value="Bo8g079810"/>
</dbReference>
<reference evidence="2 3" key="1">
    <citation type="journal article" date="2014" name="Genome Biol.">
        <title>Transcriptome and methylome profiling reveals relics of genome dominance in the mesopolyploid Brassica oleracea.</title>
        <authorList>
            <person name="Parkin I.A."/>
            <person name="Koh C."/>
            <person name="Tang H."/>
            <person name="Robinson S.J."/>
            <person name="Kagale S."/>
            <person name="Clarke W.E."/>
            <person name="Town C.D."/>
            <person name="Nixon J."/>
            <person name="Krishnakumar V."/>
            <person name="Bidwell S.L."/>
            <person name="Denoeud F."/>
            <person name="Belcram H."/>
            <person name="Links M.G."/>
            <person name="Just J."/>
            <person name="Clarke C."/>
            <person name="Bender T."/>
            <person name="Huebert T."/>
            <person name="Mason A.S."/>
            <person name="Pires J.C."/>
            <person name="Barker G."/>
            <person name="Moore J."/>
            <person name="Walley P.G."/>
            <person name="Manoli S."/>
            <person name="Batley J."/>
            <person name="Edwards D."/>
            <person name="Nelson M.N."/>
            <person name="Wang X."/>
            <person name="Paterson A.H."/>
            <person name="King G."/>
            <person name="Bancroft I."/>
            <person name="Chalhoub B."/>
            <person name="Sharpe A.G."/>
        </authorList>
    </citation>
    <scope>NUCLEOTIDE SEQUENCE</scope>
    <source>
        <strain evidence="2 3">cv. TO1000</strain>
    </source>
</reference>